<dbReference type="EMBL" id="JABANM010021448">
    <property type="protein sequence ID" value="KAF4721225.1"/>
    <property type="molecule type" value="Genomic_DNA"/>
</dbReference>
<organism evidence="1 2">
    <name type="scientific">Perkinsus olseni</name>
    <name type="common">Perkinsus atlanticus</name>
    <dbReference type="NCBI Taxonomy" id="32597"/>
    <lineage>
        <taxon>Eukaryota</taxon>
        <taxon>Sar</taxon>
        <taxon>Alveolata</taxon>
        <taxon>Perkinsozoa</taxon>
        <taxon>Perkinsea</taxon>
        <taxon>Perkinsida</taxon>
        <taxon>Perkinsidae</taxon>
        <taxon>Perkinsus</taxon>
    </lineage>
</organism>
<accession>A0A7J6RKY2</accession>
<feature type="non-terminal residue" evidence="1">
    <location>
        <position position="256"/>
    </location>
</feature>
<feature type="non-terminal residue" evidence="1">
    <location>
        <position position="1"/>
    </location>
</feature>
<proteinExistence type="predicted"/>
<dbReference type="AlphaFoldDB" id="A0A7J6RKY2"/>
<reference evidence="1 2" key="1">
    <citation type="submission" date="2020-04" db="EMBL/GenBank/DDBJ databases">
        <title>Perkinsus olseni comparative genomics.</title>
        <authorList>
            <person name="Bogema D.R."/>
        </authorList>
    </citation>
    <scope>NUCLEOTIDE SEQUENCE [LARGE SCALE GENOMIC DNA]</scope>
    <source>
        <strain evidence="1">ATCC PRA-205</strain>
    </source>
</reference>
<evidence type="ECO:0000313" key="1">
    <source>
        <dbReference type="EMBL" id="KAF4721225.1"/>
    </source>
</evidence>
<protein>
    <submittedName>
        <fullName evidence="1">Uncharacterized protein</fullName>
    </submittedName>
</protein>
<sequence length="256" mass="28501">DSLPESPWEGDLRTFADSVDVYCDTDLDLDTQGHHDVDPFVSYCLCGLLQEKKCGELHHTTFLPEDHRKFCSRECRVEINALLLCRQRRFKARSKYGAKLLNLLGQLLVVRSSELRASVKPRSPRLDRVVLDFVDEYGSLCRPACFPGDSVVPVWSDNGMLWAGLCKVTRYSEVLLVASRKPLSEVVVGDEIVLGPSMATTTVIALSTVDGRKLRISMDHLVRIGFGKNDFRRAAELCIGDSIVAEAASEATISRI</sequence>
<name>A0A7J6RKY2_PEROL</name>
<gene>
    <name evidence="1" type="ORF">FOZ62_029770</name>
</gene>
<comment type="caution">
    <text evidence="1">The sequence shown here is derived from an EMBL/GenBank/DDBJ whole genome shotgun (WGS) entry which is preliminary data.</text>
</comment>
<dbReference type="Proteomes" id="UP000574390">
    <property type="component" value="Unassembled WGS sequence"/>
</dbReference>
<evidence type="ECO:0000313" key="2">
    <source>
        <dbReference type="Proteomes" id="UP000574390"/>
    </source>
</evidence>